<keyword evidence="3" id="KW-0285">Flavoprotein</keyword>
<reference evidence="13 14" key="1">
    <citation type="submission" date="2012-05" db="EMBL/GenBank/DDBJ databases">
        <authorList>
            <person name="Weinstock G."/>
            <person name="Sodergren E."/>
            <person name="Lobos E.A."/>
            <person name="Fulton L."/>
            <person name="Fulton R."/>
            <person name="Courtney L."/>
            <person name="Fronick C."/>
            <person name="O'Laughlin M."/>
            <person name="Godfrey J."/>
            <person name="Wilson R.M."/>
            <person name="Miner T."/>
            <person name="Farmer C."/>
            <person name="Delehaunty K."/>
            <person name="Cordes M."/>
            <person name="Minx P."/>
            <person name="Tomlinson C."/>
            <person name="Chen J."/>
            <person name="Wollam A."/>
            <person name="Pepin K.H."/>
            <person name="Bhonagiri V."/>
            <person name="Zhang X."/>
            <person name="Suruliraj S."/>
            <person name="Warren W."/>
            <person name="Mitreva M."/>
            <person name="Mardis E.R."/>
            <person name="Wilson R.K."/>
        </authorList>
    </citation>
    <scope>NUCLEOTIDE SEQUENCE [LARGE SCALE GENOMIC DNA]</scope>
    <source>
        <strain evidence="13 14">F0235</strain>
    </source>
</reference>
<sequence length="949" mass="102121">MSVTTSRSILSEGNAAALAALRAALGGDSSVSTRELDRMALAVDASHYLHAPDAVMRAKSPTDVGVAMRVAAEMGWPLTFRGGGTSLSGQALSEGLTVDVRRHFRGMEILDGGLRVRVQPGLTIAQVNGALARHGRKLGPDPASSIACTIGGMIANNSSGMTCGTTANAYRTIDSMTIALPSGTVVDTASPQADDILRTHEPTLVEVLERLRDTLRGDKYRADIERRYAIKNTMGYGINSFLDFDTPAKILEHLMIGSEGTLGFVAEAVFNTVPVPKRTATGLLMFDSLDAATEALPKLVYSGADVVELIDAASIRAMGPDASSVLPKGFNVDQHASLLVEYQAMDDEGIAEHIATGEATFEQLDGLSTPPEMTNEASRRAQMWVMRNGLYTKIMRSRPKGTMALLEDIAVPMEQLGGVCTELQVLFDKHNYDGAVIFGHAKNGNIHFLVTEDFAGPESLNRYDQFTEDMVELVLREQGTLKAEHGTGRIMSPFVHRQYGDDLYQAMVDVKNACDPKRILNPGTIITDDPQLHLKHIKPTDPVRQIIDDCVECGYCEPVCPSQHVTTTPRQRIVIQRAIAACEATGAYDLAERLKEQEVYDVVQTCAVDGMCLTACPVKINTGDLIRAKRRETQNETLDKGWKVAAEHWDMVLRGASLGMTTTHALPTTPLRGALGLARKALSEDIVPTLTSELPGGGKVRKPQTVPNPDAIFMPACVGTMFGTEHACGTGVGGAVRELAAYAGLRLSTPAGVQELCCGTPWKSKGLAKGYEVMKDKLTSWIIQHTHHGRIPLVCDNVSCTEGIIVALKNAGVEGITVMDATEWVATYVAPVLPPLAKARKAAVHPTCSSTHLGVNDALMMLAGLVADEAIIPDGWRCCAFAGDRGLLHEELTATATHDEARSVKHLDADLFLSCNRTCELGMTRTTGHTYVHVLEELAARVADRAGTR</sequence>
<evidence type="ECO:0000256" key="5">
    <source>
        <dbReference type="ARBA" id="ARBA00022827"/>
    </source>
</evidence>
<dbReference type="InterPro" id="IPR016166">
    <property type="entry name" value="FAD-bd_PCMH"/>
</dbReference>
<dbReference type="Proteomes" id="UP000010445">
    <property type="component" value="Unassembled WGS sequence"/>
</dbReference>
<evidence type="ECO:0000256" key="6">
    <source>
        <dbReference type="ARBA" id="ARBA00022946"/>
    </source>
</evidence>
<dbReference type="PATRIC" id="fig|1035195.3.peg.659"/>
<dbReference type="Pfam" id="PF02913">
    <property type="entry name" value="FAD-oxidase_C"/>
    <property type="match status" value="1"/>
</dbReference>
<organism evidence="13 14">
    <name type="scientific">Corynebacterium durum F0235</name>
    <dbReference type="NCBI Taxonomy" id="1035195"/>
    <lineage>
        <taxon>Bacteria</taxon>
        <taxon>Bacillati</taxon>
        <taxon>Actinomycetota</taxon>
        <taxon>Actinomycetes</taxon>
        <taxon>Mycobacteriales</taxon>
        <taxon>Corynebacteriaceae</taxon>
        <taxon>Corynebacterium</taxon>
    </lineage>
</organism>
<dbReference type="AlphaFoldDB" id="L1MK16"/>
<dbReference type="STRING" id="1035195.HMPREF9997_00737"/>
<evidence type="ECO:0000256" key="1">
    <source>
        <dbReference type="ARBA" id="ARBA00001974"/>
    </source>
</evidence>
<dbReference type="InterPro" id="IPR017900">
    <property type="entry name" value="4Fe4S_Fe_S_CS"/>
</dbReference>
<dbReference type="Gene3D" id="3.30.43.10">
    <property type="entry name" value="Uridine Diphospho-n-acetylenolpyruvylglucosamine Reductase, domain 2"/>
    <property type="match status" value="1"/>
</dbReference>
<dbReference type="Pfam" id="PF13183">
    <property type="entry name" value="Fer4_8"/>
    <property type="match status" value="1"/>
</dbReference>
<keyword evidence="5" id="KW-0274">FAD</keyword>
<keyword evidence="9" id="KW-0411">Iron-sulfur</keyword>
<dbReference type="OrthoDB" id="9770306at2"/>
<dbReference type="InterPro" id="IPR016164">
    <property type="entry name" value="FAD-linked_Oxase-like_C"/>
</dbReference>
<dbReference type="GO" id="GO:0008720">
    <property type="term" value="F:D-lactate dehydrogenase (NAD+) activity"/>
    <property type="evidence" value="ECO:0007669"/>
    <property type="project" value="TreeGrafter"/>
</dbReference>
<dbReference type="Pfam" id="PF01565">
    <property type="entry name" value="FAD_binding_4"/>
    <property type="match status" value="1"/>
</dbReference>
<evidence type="ECO:0000259" key="12">
    <source>
        <dbReference type="PROSITE" id="PS51387"/>
    </source>
</evidence>
<dbReference type="HOGENOM" id="CLU_013688_0_0_11"/>
<dbReference type="InterPro" id="IPR036318">
    <property type="entry name" value="FAD-bd_PCMH-like_sf"/>
</dbReference>
<evidence type="ECO:0000313" key="13">
    <source>
        <dbReference type="EMBL" id="EKX91365.1"/>
    </source>
</evidence>
<dbReference type="GO" id="GO:0004458">
    <property type="term" value="F:D-lactate dehydrogenase (cytochrome) activity"/>
    <property type="evidence" value="ECO:0007669"/>
    <property type="project" value="UniProtKB-EC"/>
</dbReference>
<dbReference type="SUPFAM" id="SSF55103">
    <property type="entry name" value="FAD-linked oxidases, C-terminal domain"/>
    <property type="match status" value="1"/>
</dbReference>
<dbReference type="GO" id="GO:0046872">
    <property type="term" value="F:metal ion binding"/>
    <property type="evidence" value="ECO:0007669"/>
    <property type="project" value="UniProtKB-KW"/>
</dbReference>
<dbReference type="PANTHER" id="PTHR11748:SF111">
    <property type="entry name" value="D-LACTATE DEHYDROGENASE, MITOCHONDRIAL-RELATED"/>
    <property type="match status" value="1"/>
</dbReference>
<gene>
    <name evidence="13" type="ORF">HMPREF9997_00737</name>
</gene>
<dbReference type="GO" id="GO:1903457">
    <property type="term" value="P:lactate catabolic process"/>
    <property type="evidence" value="ECO:0007669"/>
    <property type="project" value="TreeGrafter"/>
</dbReference>
<keyword evidence="7" id="KW-0560">Oxidoreductase</keyword>
<dbReference type="PROSITE" id="PS51379">
    <property type="entry name" value="4FE4S_FER_2"/>
    <property type="match status" value="1"/>
</dbReference>
<comment type="caution">
    <text evidence="13">The sequence shown here is derived from an EMBL/GenBank/DDBJ whole genome shotgun (WGS) entry which is preliminary data.</text>
</comment>
<evidence type="ECO:0000256" key="9">
    <source>
        <dbReference type="ARBA" id="ARBA00023014"/>
    </source>
</evidence>
<accession>L1MK16</accession>
<dbReference type="PROSITE" id="PS51387">
    <property type="entry name" value="FAD_PCMH"/>
    <property type="match status" value="1"/>
</dbReference>
<evidence type="ECO:0000256" key="8">
    <source>
        <dbReference type="ARBA" id="ARBA00023004"/>
    </source>
</evidence>
<proteinExistence type="inferred from homology"/>
<dbReference type="InterPro" id="IPR016169">
    <property type="entry name" value="FAD-bd_PCMH_sub2"/>
</dbReference>
<evidence type="ECO:0000256" key="3">
    <source>
        <dbReference type="ARBA" id="ARBA00022630"/>
    </source>
</evidence>
<evidence type="ECO:0000313" key="14">
    <source>
        <dbReference type="Proteomes" id="UP000010445"/>
    </source>
</evidence>
<name>L1MK16_9CORY</name>
<evidence type="ECO:0000256" key="10">
    <source>
        <dbReference type="ARBA" id="ARBA00038897"/>
    </source>
</evidence>
<evidence type="ECO:0000256" key="4">
    <source>
        <dbReference type="ARBA" id="ARBA00022723"/>
    </source>
</evidence>
<dbReference type="InterPro" id="IPR017896">
    <property type="entry name" value="4Fe4S_Fe-S-bd"/>
</dbReference>
<feature type="domain" description="FAD-binding PCMH-type" evidence="12">
    <location>
        <begin position="48"/>
        <end position="275"/>
    </location>
</feature>
<evidence type="ECO:0000256" key="2">
    <source>
        <dbReference type="ARBA" id="ARBA00008000"/>
    </source>
</evidence>
<keyword evidence="4" id="KW-0479">Metal-binding</keyword>
<dbReference type="eggNOG" id="COG0277">
    <property type="taxonomic scope" value="Bacteria"/>
</dbReference>
<dbReference type="PANTHER" id="PTHR11748">
    <property type="entry name" value="D-LACTATE DEHYDROGENASE"/>
    <property type="match status" value="1"/>
</dbReference>
<keyword evidence="14" id="KW-1185">Reference proteome</keyword>
<dbReference type="InterPro" id="IPR006094">
    <property type="entry name" value="Oxid_FAD_bind_N"/>
</dbReference>
<dbReference type="GO" id="GO:0071949">
    <property type="term" value="F:FAD binding"/>
    <property type="evidence" value="ECO:0007669"/>
    <property type="project" value="InterPro"/>
</dbReference>
<comment type="cofactor">
    <cofactor evidence="1">
        <name>FAD</name>
        <dbReference type="ChEBI" id="CHEBI:57692"/>
    </cofactor>
</comment>
<comment type="similarity">
    <text evidence="2">Belongs to the FAD-binding oxidoreductase/transferase type 4 family.</text>
</comment>
<dbReference type="InterPro" id="IPR004113">
    <property type="entry name" value="FAD-bd_oxidored_4_C"/>
</dbReference>
<keyword evidence="6" id="KW-0809">Transit peptide</keyword>
<dbReference type="RefSeq" id="WP_006062981.1">
    <property type="nucleotide sequence ID" value="NZ_KB290828.1"/>
</dbReference>
<dbReference type="GO" id="GO:0051536">
    <property type="term" value="F:iron-sulfur cluster binding"/>
    <property type="evidence" value="ECO:0007669"/>
    <property type="project" value="UniProtKB-KW"/>
</dbReference>
<dbReference type="EMBL" id="AMEM01000012">
    <property type="protein sequence ID" value="EKX91365.1"/>
    <property type="molecule type" value="Genomic_DNA"/>
</dbReference>
<dbReference type="InterPro" id="IPR009051">
    <property type="entry name" value="Helical_ferredxn"/>
</dbReference>
<protein>
    <recommendedName>
        <fullName evidence="10">D-lactate dehydrogenase (cytochrome)</fullName>
        <ecNumber evidence="10">1.1.2.4</ecNumber>
    </recommendedName>
</protein>
<keyword evidence="8" id="KW-0408">Iron</keyword>
<dbReference type="Gene3D" id="3.30.70.2740">
    <property type="match status" value="1"/>
</dbReference>
<dbReference type="eggNOG" id="COG0247">
    <property type="taxonomic scope" value="Bacteria"/>
</dbReference>
<dbReference type="SUPFAM" id="SSF46548">
    <property type="entry name" value="alpha-helical ferredoxin"/>
    <property type="match status" value="1"/>
</dbReference>
<dbReference type="SUPFAM" id="SSF56176">
    <property type="entry name" value="FAD-binding/transporter-associated domain-like"/>
    <property type="match status" value="1"/>
</dbReference>
<dbReference type="Gene3D" id="1.10.1060.10">
    <property type="entry name" value="Alpha-helical ferredoxin"/>
    <property type="match status" value="1"/>
</dbReference>
<evidence type="ECO:0000259" key="11">
    <source>
        <dbReference type="PROSITE" id="PS51379"/>
    </source>
</evidence>
<dbReference type="InterPro" id="IPR016167">
    <property type="entry name" value="FAD-bd_PCMH_sub1"/>
</dbReference>
<dbReference type="Gene3D" id="3.30.465.10">
    <property type="match status" value="1"/>
</dbReference>
<feature type="domain" description="4Fe-4S ferredoxin-type" evidence="11">
    <location>
        <begin position="541"/>
        <end position="570"/>
    </location>
</feature>
<dbReference type="EC" id="1.1.2.4" evidence="10"/>
<evidence type="ECO:0000256" key="7">
    <source>
        <dbReference type="ARBA" id="ARBA00023002"/>
    </source>
</evidence>
<dbReference type="PROSITE" id="PS00198">
    <property type="entry name" value="4FE4S_FER_1"/>
    <property type="match status" value="1"/>
</dbReference>